<name>A0A401VTJ0_STREY</name>
<gene>
    <name evidence="2" type="ORF">GKJPGBOP_00057</name>
</gene>
<accession>A0A401VTJ0</accession>
<reference evidence="2 3" key="1">
    <citation type="submission" date="2018-11" db="EMBL/GenBank/DDBJ databases">
        <title>Whole genome sequence of Streptomyces paromomycinus NBRC 15454(T).</title>
        <authorList>
            <person name="Komaki H."/>
            <person name="Tamura T."/>
        </authorList>
    </citation>
    <scope>NUCLEOTIDE SEQUENCE [LARGE SCALE GENOMIC DNA]</scope>
    <source>
        <strain evidence="2 3">NBRC 15454</strain>
    </source>
</reference>
<dbReference type="Proteomes" id="UP000286746">
    <property type="component" value="Unassembled WGS sequence"/>
</dbReference>
<sequence>MSGMDQEGSGPVRRSPTHTAVRRTWTVELRPQPSGPVLDCPSCMPRTRPLLAESARSAALHHLAQHAREDALPLHLRTCQCQTRGCRWHPPHRGCTGPVLLVLARDCGGRRWRLADTCAACAAVTPQAAAVPDTLLAHPVAPTAPRRPAPDRPGPGERERVRQMLTYLAAALPRFCSPTARLLALQCALRADRHGRARLPSGLLRGMRLGGNAVPWHELTHAGWLRPMASAEHNRPGMTAQLLDSAVLAQAPTRSDRARAAHWALHPAPLTIAHGMPPAVHLAALALAAHTALRTGSAETEQLTRLIGLPLTQVEDLLDRLILTRVLDSWHHDVRNESLRWYLPLFTAWTRHLTPPGI</sequence>
<proteinExistence type="predicted"/>
<feature type="region of interest" description="Disordered" evidence="1">
    <location>
        <begin position="1"/>
        <end position="20"/>
    </location>
</feature>
<evidence type="ECO:0000313" key="3">
    <source>
        <dbReference type="Proteomes" id="UP000286746"/>
    </source>
</evidence>
<keyword evidence="3" id="KW-1185">Reference proteome</keyword>
<comment type="caution">
    <text evidence="2">The sequence shown here is derived from an EMBL/GenBank/DDBJ whole genome shotgun (WGS) entry which is preliminary data.</text>
</comment>
<evidence type="ECO:0000313" key="2">
    <source>
        <dbReference type="EMBL" id="GCD40408.1"/>
    </source>
</evidence>
<dbReference type="AlphaFoldDB" id="A0A401VTJ0"/>
<organism evidence="2 3">
    <name type="scientific">Streptomyces paromomycinus</name>
    <name type="common">Streptomyces rimosus subsp. paromomycinus</name>
    <dbReference type="NCBI Taxonomy" id="92743"/>
    <lineage>
        <taxon>Bacteria</taxon>
        <taxon>Bacillati</taxon>
        <taxon>Actinomycetota</taxon>
        <taxon>Actinomycetes</taxon>
        <taxon>Kitasatosporales</taxon>
        <taxon>Streptomycetaceae</taxon>
        <taxon>Streptomyces</taxon>
    </lineage>
</organism>
<dbReference type="EMBL" id="BHZD01000001">
    <property type="protein sequence ID" value="GCD40408.1"/>
    <property type="molecule type" value="Genomic_DNA"/>
</dbReference>
<evidence type="ECO:0000256" key="1">
    <source>
        <dbReference type="SAM" id="MobiDB-lite"/>
    </source>
</evidence>
<protein>
    <submittedName>
        <fullName evidence="2">Uncharacterized protein</fullName>
    </submittedName>
</protein>